<keyword evidence="3" id="KW-1185">Reference proteome</keyword>
<feature type="region of interest" description="Disordered" evidence="1">
    <location>
        <begin position="1"/>
        <end position="25"/>
    </location>
</feature>
<sequence>MTASTRSLNILGGNSGSSTKFKSSPLTKSNRLLEYKISMSPGSVSRSFDMADHQGRQIPKSLSFQSSEASPSLSVLSPFSLATPPPTFYEAVDLPSYLAPTPSEDGSLPSRPCIIFIGINVLAVPPRSRKTRRSVGSCEDLTDLVRNSLMLSPKEEQHEYANAMFNNELLQDFETSADHAQSRSAVTGEFDSTVTAEAHSLDTLNTVTTATDSTVYSLAGVLEDDENSSPRVTSTYLFDNNIPPAETHPLAESGSDLEPETEIEPPPVPTVPRPYAINTPPTSSSPTDQSSLTSLAISQSEASIVASHQSEISSFPSAKLRQIRADSVDAGRNLTDQKALNRPLPVPLQIPGSRETFSYEQVNYGGKESSRRTSTLRNDNGAYEQINNVRRETKLTESEPRVSQPTTIWHVTLDGEPIDNALPEEITTSCGEKEAEVECENLNNSVDQSRQMSYEDEDGYLWAALSPPNLVRLPLPPVATEDDSEDEKPNWSGIGSIRKIFNDFSKKRLRRTKSTDILSVDTASPTPSNSKTGYHESRASKASSKKKKSSKTSSTKVSDEFSFIRTTDHTKSFTKSGSQSKIRHSGLFICNLWSKLAVLATLCIL</sequence>
<dbReference type="EMBL" id="VXIV02003332">
    <property type="protein sequence ID" value="KAF6018155.1"/>
    <property type="molecule type" value="Genomic_DNA"/>
</dbReference>
<reference evidence="2" key="1">
    <citation type="submission" date="2020-06" db="EMBL/GenBank/DDBJ databases">
        <title>Draft genome of Bugula neritina, a colonial animal packing powerful symbionts and potential medicines.</title>
        <authorList>
            <person name="Rayko M."/>
        </authorList>
    </citation>
    <scope>NUCLEOTIDE SEQUENCE [LARGE SCALE GENOMIC DNA]</scope>
    <source>
        <strain evidence="2">Kwan_BN1</strain>
    </source>
</reference>
<name>A0A7J7IWH9_BUGNE</name>
<proteinExistence type="predicted"/>
<comment type="caution">
    <text evidence="2">The sequence shown here is derived from an EMBL/GenBank/DDBJ whole genome shotgun (WGS) entry which is preliminary data.</text>
</comment>
<evidence type="ECO:0000313" key="3">
    <source>
        <dbReference type="Proteomes" id="UP000593567"/>
    </source>
</evidence>
<accession>A0A7J7IWH9</accession>
<feature type="compositionally biased region" description="Low complexity" evidence="1">
    <location>
        <begin position="279"/>
        <end position="294"/>
    </location>
</feature>
<evidence type="ECO:0000256" key="1">
    <source>
        <dbReference type="SAM" id="MobiDB-lite"/>
    </source>
</evidence>
<dbReference type="Proteomes" id="UP000593567">
    <property type="component" value="Unassembled WGS sequence"/>
</dbReference>
<gene>
    <name evidence="2" type="ORF">EB796_023545</name>
</gene>
<protein>
    <submittedName>
        <fullName evidence="2">Uncharacterized protein</fullName>
    </submittedName>
</protein>
<feature type="compositionally biased region" description="Low complexity" evidence="1">
    <location>
        <begin position="7"/>
        <end position="18"/>
    </location>
</feature>
<dbReference type="AlphaFoldDB" id="A0A7J7IWH9"/>
<organism evidence="2 3">
    <name type="scientific">Bugula neritina</name>
    <name type="common">Brown bryozoan</name>
    <name type="synonym">Sertularia neritina</name>
    <dbReference type="NCBI Taxonomy" id="10212"/>
    <lineage>
        <taxon>Eukaryota</taxon>
        <taxon>Metazoa</taxon>
        <taxon>Spiralia</taxon>
        <taxon>Lophotrochozoa</taxon>
        <taxon>Bryozoa</taxon>
        <taxon>Gymnolaemata</taxon>
        <taxon>Cheilostomatida</taxon>
        <taxon>Flustrina</taxon>
        <taxon>Buguloidea</taxon>
        <taxon>Bugulidae</taxon>
        <taxon>Bugula</taxon>
    </lineage>
</organism>
<feature type="compositionally biased region" description="Polar residues" evidence="1">
    <location>
        <begin position="518"/>
        <end position="532"/>
    </location>
</feature>
<feature type="region of interest" description="Disordered" evidence="1">
    <location>
        <begin position="518"/>
        <end position="551"/>
    </location>
</feature>
<evidence type="ECO:0000313" key="2">
    <source>
        <dbReference type="EMBL" id="KAF6018155.1"/>
    </source>
</evidence>
<feature type="region of interest" description="Disordered" evidence="1">
    <location>
        <begin position="239"/>
        <end position="295"/>
    </location>
</feature>